<evidence type="ECO:0000313" key="2">
    <source>
        <dbReference type="EMBL" id="MFN1216873.1"/>
    </source>
</evidence>
<dbReference type="InterPro" id="IPR036388">
    <property type="entry name" value="WH-like_DNA-bd_sf"/>
</dbReference>
<protein>
    <submittedName>
        <fullName evidence="2">Helix-turn-helix transcriptional regulator</fullName>
    </submittedName>
</protein>
<evidence type="ECO:0000313" key="3">
    <source>
        <dbReference type="Proteomes" id="UP001634154"/>
    </source>
</evidence>
<accession>A0ABW9K0S6</accession>
<gene>
    <name evidence="2" type="ORF">ACKW6Q_07805</name>
</gene>
<dbReference type="Proteomes" id="UP001634154">
    <property type="component" value="Unassembled WGS sequence"/>
</dbReference>
<keyword evidence="3" id="KW-1185">Reference proteome</keyword>
<organism evidence="2 3">
    <name type="scientific">Chryseobacterium kwangjuense</name>
    <dbReference type="NCBI Taxonomy" id="267125"/>
    <lineage>
        <taxon>Bacteria</taxon>
        <taxon>Pseudomonadati</taxon>
        <taxon>Bacteroidota</taxon>
        <taxon>Flavobacteriia</taxon>
        <taxon>Flavobacteriales</taxon>
        <taxon>Weeksellaceae</taxon>
        <taxon>Chryseobacterium group</taxon>
        <taxon>Chryseobacterium</taxon>
    </lineage>
</organism>
<dbReference type="Pfam" id="PF00196">
    <property type="entry name" value="GerE"/>
    <property type="match status" value="1"/>
</dbReference>
<reference evidence="2 3" key="1">
    <citation type="submission" date="2024-12" db="EMBL/GenBank/DDBJ databases">
        <title>Draft genome sequence of Chryseobacterium kwangjuense AG447.</title>
        <authorList>
            <person name="Cheptsov V.S."/>
            <person name="Belov A."/>
            <person name="Zavarzina A.G."/>
        </authorList>
    </citation>
    <scope>NUCLEOTIDE SEQUENCE [LARGE SCALE GENOMIC DNA]</scope>
    <source>
        <strain evidence="2 3">AG447</strain>
    </source>
</reference>
<dbReference type="SUPFAM" id="SSF46894">
    <property type="entry name" value="C-terminal effector domain of the bipartite response regulators"/>
    <property type="match status" value="1"/>
</dbReference>
<dbReference type="RefSeq" id="WP_409356283.1">
    <property type="nucleotide sequence ID" value="NZ_JBJXVJ010000001.1"/>
</dbReference>
<name>A0ABW9K0S6_9FLAO</name>
<proteinExistence type="predicted"/>
<dbReference type="InterPro" id="IPR000792">
    <property type="entry name" value="Tscrpt_reg_LuxR_C"/>
</dbReference>
<feature type="domain" description="HTH luxR-type" evidence="1">
    <location>
        <begin position="20"/>
        <end position="55"/>
    </location>
</feature>
<comment type="caution">
    <text evidence="2">The sequence shown here is derived from an EMBL/GenBank/DDBJ whole genome shotgun (WGS) entry which is preliminary data.</text>
</comment>
<evidence type="ECO:0000259" key="1">
    <source>
        <dbReference type="Pfam" id="PF00196"/>
    </source>
</evidence>
<sequence length="63" mass="7345">MPAKFPFLTTQEKKFCVYYKLNLSSKEISLLEGVTEGTVRVYKTRIKNKMGIDNDLFTFLNSF</sequence>
<dbReference type="EMBL" id="JBJXVJ010000001">
    <property type="protein sequence ID" value="MFN1216873.1"/>
    <property type="molecule type" value="Genomic_DNA"/>
</dbReference>
<dbReference type="Gene3D" id="1.10.10.10">
    <property type="entry name" value="Winged helix-like DNA-binding domain superfamily/Winged helix DNA-binding domain"/>
    <property type="match status" value="1"/>
</dbReference>
<dbReference type="InterPro" id="IPR016032">
    <property type="entry name" value="Sig_transdc_resp-reg_C-effctor"/>
</dbReference>